<dbReference type="EMBL" id="JAOPKD010000015">
    <property type="protein sequence ID" value="MCU4727858.1"/>
    <property type="molecule type" value="Genomic_DNA"/>
</dbReference>
<evidence type="ECO:0000313" key="7">
    <source>
        <dbReference type="EMBL" id="MCU4718864.1"/>
    </source>
</evidence>
<dbReference type="GO" id="GO:0016682">
    <property type="term" value="F:oxidoreductase activity, acting on diphenols and related substances as donors, oxygen as acceptor"/>
    <property type="evidence" value="ECO:0007669"/>
    <property type="project" value="TreeGrafter"/>
</dbReference>
<evidence type="ECO:0000256" key="5">
    <source>
        <dbReference type="ARBA" id="ARBA00023136"/>
    </source>
</evidence>
<feature type="transmembrane region" description="Helical" evidence="6">
    <location>
        <begin position="20"/>
        <end position="45"/>
    </location>
</feature>
<keyword evidence="2" id="KW-1003">Cell membrane</keyword>
<keyword evidence="3 6" id="KW-0812">Transmembrane</keyword>
<dbReference type="Proteomes" id="UP001208186">
    <property type="component" value="Unassembled WGS sequence"/>
</dbReference>
<dbReference type="Pfam" id="PF02322">
    <property type="entry name" value="Cyt_bd_oxida_II"/>
    <property type="match status" value="1"/>
</dbReference>
<feature type="transmembrane region" description="Helical" evidence="6">
    <location>
        <begin position="157"/>
        <end position="181"/>
    </location>
</feature>
<evidence type="ECO:0000313" key="8">
    <source>
        <dbReference type="EMBL" id="MCU4727858.1"/>
    </source>
</evidence>
<protein>
    <submittedName>
        <fullName evidence="8">Cytochrome d ubiquinol oxidase subunit II</fullName>
    </submittedName>
</protein>
<dbReference type="GO" id="GO:0009055">
    <property type="term" value="F:electron transfer activity"/>
    <property type="evidence" value="ECO:0007669"/>
    <property type="project" value="TreeGrafter"/>
</dbReference>
<dbReference type="AlphaFoldDB" id="A0AAE3IC09"/>
<dbReference type="PANTHER" id="PTHR43141:SF4">
    <property type="entry name" value="CYTOCHROME BD2 SUBUNIT II"/>
    <property type="match status" value="1"/>
</dbReference>
<sequence>MTELLLPVDSYLVEPLPEIWFGLVMFALTMYIVLDGFDFGIGMLYATRDNDHDRETLLSAFGPVWDANEVWVIAFGTMTLAAFPDVYSRLLADHYLLALGFVLALLFRGLGPELREQRDDERWMRYCDYSFIGGSLFAPLLFGMIAGRWVFDAATLSAPTLLTGIGLVAVSVVTGAAFLAAKTGPALASEMRDYGIIATLAYLGGVVVLLATVVFTDAGGAADTILSIPAAVIVVLSVAAGLGGIVLAGRGEYRAWLASALALPVLLSALVALLLYPTIYPPTGLTVQDAVVSPLALNLTTVLGVPVLLLVLWYFKFLYGVFSGPIEGEGYGA</sequence>
<feature type="transmembrane region" description="Helical" evidence="6">
    <location>
        <begin position="255"/>
        <end position="276"/>
    </location>
</feature>
<feature type="transmembrane region" description="Helical" evidence="6">
    <location>
        <begin position="95"/>
        <end position="111"/>
    </location>
</feature>
<evidence type="ECO:0000313" key="10">
    <source>
        <dbReference type="Proteomes" id="UP001209746"/>
    </source>
</evidence>
<dbReference type="GO" id="GO:0070069">
    <property type="term" value="C:cytochrome complex"/>
    <property type="evidence" value="ECO:0007669"/>
    <property type="project" value="TreeGrafter"/>
</dbReference>
<evidence type="ECO:0000256" key="3">
    <source>
        <dbReference type="ARBA" id="ARBA00022692"/>
    </source>
</evidence>
<dbReference type="RefSeq" id="WP_315909618.1">
    <property type="nucleotide sequence ID" value="NZ_JAOPKC010000016.1"/>
</dbReference>
<accession>A0AAE3IC09</accession>
<dbReference type="GO" id="GO:0019646">
    <property type="term" value="P:aerobic electron transport chain"/>
    <property type="evidence" value="ECO:0007669"/>
    <property type="project" value="TreeGrafter"/>
</dbReference>
<evidence type="ECO:0000313" key="9">
    <source>
        <dbReference type="Proteomes" id="UP001208186"/>
    </source>
</evidence>
<feature type="transmembrane region" description="Helical" evidence="6">
    <location>
        <begin position="131"/>
        <end position="151"/>
    </location>
</feature>
<dbReference type="InterPro" id="IPR003317">
    <property type="entry name" value="Cyt-d_oxidase_su2"/>
</dbReference>
<dbReference type="EMBL" id="JAOPKC010000016">
    <property type="protein sequence ID" value="MCU4718864.1"/>
    <property type="molecule type" value="Genomic_DNA"/>
</dbReference>
<keyword evidence="5 6" id="KW-0472">Membrane</keyword>
<comment type="caution">
    <text evidence="8">The sequence shown here is derived from an EMBL/GenBank/DDBJ whole genome shotgun (WGS) entry which is preliminary data.</text>
</comment>
<evidence type="ECO:0000256" key="1">
    <source>
        <dbReference type="ARBA" id="ARBA00004651"/>
    </source>
</evidence>
<feature type="transmembrane region" description="Helical" evidence="6">
    <location>
        <begin position="193"/>
        <end position="215"/>
    </location>
</feature>
<organism evidence="8 10">
    <name type="scientific">Halapricum hydrolyticum</name>
    <dbReference type="NCBI Taxonomy" id="2979991"/>
    <lineage>
        <taxon>Archaea</taxon>
        <taxon>Methanobacteriati</taxon>
        <taxon>Methanobacteriota</taxon>
        <taxon>Stenosarchaea group</taxon>
        <taxon>Halobacteria</taxon>
        <taxon>Halobacteriales</taxon>
        <taxon>Haloarculaceae</taxon>
        <taxon>Halapricum</taxon>
    </lineage>
</organism>
<dbReference type="GO" id="GO:0005886">
    <property type="term" value="C:plasma membrane"/>
    <property type="evidence" value="ECO:0007669"/>
    <property type="project" value="UniProtKB-SubCell"/>
</dbReference>
<evidence type="ECO:0000256" key="4">
    <source>
        <dbReference type="ARBA" id="ARBA00022989"/>
    </source>
</evidence>
<feature type="transmembrane region" description="Helical" evidence="6">
    <location>
        <begin position="57"/>
        <end position="83"/>
    </location>
</feature>
<proteinExistence type="predicted"/>
<dbReference type="PANTHER" id="PTHR43141">
    <property type="entry name" value="CYTOCHROME BD2 SUBUNIT II"/>
    <property type="match status" value="1"/>
</dbReference>
<reference evidence="8" key="1">
    <citation type="submission" date="2023-02" db="EMBL/GenBank/DDBJ databases">
        <title>Enrichment on poylsaccharides allowed isolation of novel metabolic and taxonomic groups of Haloarchaea.</title>
        <authorList>
            <person name="Sorokin D.Y."/>
            <person name="Elcheninov A.G."/>
            <person name="Khizhniak T.V."/>
            <person name="Kolganova T.V."/>
            <person name="Kublanov I.V."/>
        </authorList>
    </citation>
    <scope>NUCLEOTIDE SEQUENCE</scope>
    <source>
        <strain evidence="7 9">HArc-curdl5-1</strain>
        <strain evidence="8">HArc-curdl7</strain>
    </source>
</reference>
<dbReference type="Proteomes" id="UP001209746">
    <property type="component" value="Unassembled WGS sequence"/>
</dbReference>
<feature type="transmembrane region" description="Helical" evidence="6">
    <location>
        <begin position="296"/>
        <end position="315"/>
    </location>
</feature>
<feature type="transmembrane region" description="Helical" evidence="6">
    <location>
        <begin position="227"/>
        <end position="248"/>
    </location>
</feature>
<gene>
    <name evidence="8" type="ORF">OB914_12920</name>
    <name evidence="7" type="ORF">OB916_12455</name>
</gene>
<keyword evidence="4 6" id="KW-1133">Transmembrane helix</keyword>
<evidence type="ECO:0000256" key="6">
    <source>
        <dbReference type="SAM" id="Phobius"/>
    </source>
</evidence>
<evidence type="ECO:0000256" key="2">
    <source>
        <dbReference type="ARBA" id="ARBA00022475"/>
    </source>
</evidence>
<comment type="subcellular location">
    <subcellularLocation>
        <location evidence="1">Cell membrane</location>
        <topology evidence="1">Multi-pass membrane protein</topology>
    </subcellularLocation>
</comment>
<name>A0AAE3IC09_9EURY</name>
<keyword evidence="9" id="KW-1185">Reference proteome</keyword>